<evidence type="ECO:0000256" key="7">
    <source>
        <dbReference type="ARBA" id="ARBA00022679"/>
    </source>
</evidence>
<name>A0A9P6W4E4_RHOMI</name>
<dbReference type="PROSITE" id="PS51186">
    <property type="entry name" value="GNAT"/>
    <property type="match status" value="1"/>
</dbReference>
<evidence type="ECO:0000256" key="11">
    <source>
        <dbReference type="ARBA" id="ARBA00049524"/>
    </source>
</evidence>
<evidence type="ECO:0000313" key="13">
    <source>
        <dbReference type="EMBL" id="KAG0664253.1"/>
    </source>
</evidence>
<keyword evidence="7" id="KW-0808">Transferase</keyword>
<feature type="domain" description="N-acetyltransferase" evidence="12">
    <location>
        <begin position="80"/>
        <end position="240"/>
    </location>
</feature>
<dbReference type="InterPro" id="IPR000182">
    <property type="entry name" value="GNAT_dom"/>
</dbReference>
<evidence type="ECO:0000256" key="3">
    <source>
        <dbReference type="ARBA" id="ARBA00008870"/>
    </source>
</evidence>
<gene>
    <name evidence="13" type="primary">NPR2_1</name>
    <name evidence="13" type="ORF">C6P46_001717</name>
</gene>
<evidence type="ECO:0000256" key="10">
    <source>
        <dbReference type="ARBA" id="ARBA00047821"/>
    </source>
</evidence>
<evidence type="ECO:0000256" key="1">
    <source>
        <dbReference type="ARBA" id="ARBA00004123"/>
    </source>
</evidence>
<dbReference type="PANTHER" id="PTHR20531">
    <property type="entry name" value="N-ALPHA-ACETYLTRANSFERASE 40"/>
    <property type="match status" value="1"/>
</dbReference>
<keyword evidence="9" id="KW-0012">Acyltransferase</keyword>
<comment type="catalytic activity">
    <reaction evidence="11">
        <text>N-terminal L-seryl-[histone H4] + acetyl-CoA = N-terminal N(alpha)-acetyl-L-seryl-[histone H4] + CoA + H(+)</text>
        <dbReference type="Rhea" id="RHEA:50596"/>
        <dbReference type="Rhea" id="RHEA-COMP:12740"/>
        <dbReference type="Rhea" id="RHEA-COMP:12743"/>
        <dbReference type="ChEBI" id="CHEBI:15378"/>
        <dbReference type="ChEBI" id="CHEBI:57287"/>
        <dbReference type="ChEBI" id="CHEBI:57288"/>
        <dbReference type="ChEBI" id="CHEBI:64738"/>
        <dbReference type="ChEBI" id="CHEBI:83690"/>
        <dbReference type="EC" id="2.3.1.257"/>
    </reaction>
</comment>
<keyword evidence="6" id="KW-0963">Cytoplasm</keyword>
<proteinExistence type="inferred from homology"/>
<dbReference type="GO" id="GO:0005634">
    <property type="term" value="C:nucleus"/>
    <property type="evidence" value="ECO:0007669"/>
    <property type="project" value="UniProtKB-SubCell"/>
</dbReference>
<evidence type="ECO:0000256" key="5">
    <source>
        <dbReference type="ARBA" id="ARBA00015043"/>
    </source>
</evidence>
<dbReference type="Gene3D" id="3.40.630.30">
    <property type="match status" value="1"/>
</dbReference>
<sequence length="240" mass="27441">MSGRAHLAVKVASEVSPLLPDDGNEPRLMIANPLQARAEALADKLRTAYKDAKGKGRQVHVPWRQETAVIDVYRNAQLSEEEREGIWTLFETNMRYERSTEGYDPEEKRAELFHPEARFLLLRRAGDQTTEPPLGYCIFRFDTEETEADEGEDDLCDVAYCYELQIESSHQKQGVGRVLMDALERLARAYKMDKTMLTAFKNNTDAIAFYRRIGFATDDVDPSEYGIDDVDYIILSKLCN</sequence>
<dbReference type="InterPro" id="IPR039949">
    <property type="entry name" value="NAA40"/>
</dbReference>
<evidence type="ECO:0000313" key="14">
    <source>
        <dbReference type="Proteomes" id="UP000777482"/>
    </source>
</evidence>
<keyword evidence="8" id="KW-0539">Nucleus</keyword>
<dbReference type="GO" id="GO:1990189">
    <property type="term" value="F:protein N-terminal-serine acetyltransferase activity"/>
    <property type="evidence" value="ECO:0007669"/>
    <property type="project" value="UniProtKB-EC"/>
</dbReference>
<dbReference type="SUPFAM" id="SSF55729">
    <property type="entry name" value="Acyl-CoA N-acyltransferases (Nat)"/>
    <property type="match status" value="1"/>
</dbReference>
<dbReference type="InterPro" id="IPR016181">
    <property type="entry name" value="Acyl_CoA_acyltransferase"/>
</dbReference>
<dbReference type="Proteomes" id="UP000777482">
    <property type="component" value="Unassembled WGS sequence"/>
</dbReference>
<reference evidence="13 14" key="1">
    <citation type="submission" date="2020-11" db="EMBL/GenBank/DDBJ databases">
        <title>Kefir isolates.</title>
        <authorList>
            <person name="Marcisauskas S."/>
            <person name="Kim Y."/>
            <person name="Blasche S."/>
        </authorList>
    </citation>
    <scope>NUCLEOTIDE SEQUENCE [LARGE SCALE GENOMIC DNA]</scope>
    <source>
        <strain evidence="13 14">KR</strain>
    </source>
</reference>
<keyword evidence="14" id="KW-1185">Reference proteome</keyword>
<organism evidence="13 14">
    <name type="scientific">Rhodotorula mucilaginosa</name>
    <name type="common">Yeast</name>
    <name type="synonym">Rhodotorula rubra</name>
    <dbReference type="NCBI Taxonomy" id="5537"/>
    <lineage>
        <taxon>Eukaryota</taxon>
        <taxon>Fungi</taxon>
        <taxon>Dikarya</taxon>
        <taxon>Basidiomycota</taxon>
        <taxon>Pucciniomycotina</taxon>
        <taxon>Microbotryomycetes</taxon>
        <taxon>Sporidiobolales</taxon>
        <taxon>Sporidiobolaceae</taxon>
        <taxon>Rhodotorula</taxon>
    </lineage>
</organism>
<dbReference type="PANTHER" id="PTHR20531:SF1">
    <property type="entry name" value="N-ALPHA-ACETYLTRANSFERASE 40"/>
    <property type="match status" value="1"/>
</dbReference>
<evidence type="ECO:0000259" key="12">
    <source>
        <dbReference type="PROSITE" id="PS51186"/>
    </source>
</evidence>
<comment type="caution">
    <text evidence="13">The sequence shown here is derived from an EMBL/GenBank/DDBJ whole genome shotgun (WGS) entry which is preliminary data.</text>
</comment>
<evidence type="ECO:0000256" key="9">
    <source>
        <dbReference type="ARBA" id="ARBA00023315"/>
    </source>
</evidence>
<protein>
    <recommendedName>
        <fullName evidence="5">N-alpha-acetyltransferase 40</fullName>
        <ecNumber evidence="4">2.3.1.257</ecNumber>
    </recommendedName>
</protein>
<comment type="similarity">
    <text evidence="3">Belongs to the acetyltransferase family. NAA40 subfamily.</text>
</comment>
<evidence type="ECO:0000256" key="6">
    <source>
        <dbReference type="ARBA" id="ARBA00022490"/>
    </source>
</evidence>
<dbReference type="GO" id="GO:0005737">
    <property type="term" value="C:cytoplasm"/>
    <property type="evidence" value="ECO:0007669"/>
    <property type="project" value="UniProtKB-SubCell"/>
</dbReference>
<dbReference type="GO" id="GO:0010485">
    <property type="term" value="F:histone H4 acetyltransferase activity"/>
    <property type="evidence" value="ECO:0007669"/>
    <property type="project" value="InterPro"/>
</dbReference>
<evidence type="ECO:0000256" key="2">
    <source>
        <dbReference type="ARBA" id="ARBA00004496"/>
    </source>
</evidence>
<dbReference type="AlphaFoldDB" id="A0A9P6W4E4"/>
<comment type="catalytic activity">
    <reaction evidence="10">
        <text>N-terminal L-seryl-[histone H2A] + acetyl-CoA = N-terminal N(alpha)-acetyl-L-seryl-[histone H2A] + CoA + H(+)</text>
        <dbReference type="Rhea" id="RHEA:50600"/>
        <dbReference type="Rhea" id="RHEA-COMP:12742"/>
        <dbReference type="Rhea" id="RHEA-COMP:12744"/>
        <dbReference type="ChEBI" id="CHEBI:15378"/>
        <dbReference type="ChEBI" id="CHEBI:57287"/>
        <dbReference type="ChEBI" id="CHEBI:57288"/>
        <dbReference type="ChEBI" id="CHEBI:64738"/>
        <dbReference type="ChEBI" id="CHEBI:83690"/>
        <dbReference type="EC" id="2.3.1.257"/>
    </reaction>
</comment>
<dbReference type="EC" id="2.3.1.257" evidence="4"/>
<dbReference type="GO" id="GO:0043998">
    <property type="term" value="F:histone H2A acetyltransferase activity"/>
    <property type="evidence" value="ECO:0007669"/>
    <property type="project" value="InterPro"/>
</dbReference>
<evidence type="ECO:0000256" key="8">
    <source>
        <dbReference type="ARBA" id="ARBA00023242"/>
    </source>
</evidence>
<dbReference type="OrthoDB" id="424551at2759"/>
<dbReference type="EMBL" id="PUHQ01000015">
    <property type="protein sequence ID" value="KAG0664253.1"/>
    <property type="molecule type" value="Genomic_DNA"/>
</dbReference>
<evidence type="ECO:0000256" key="4">
    <source>
        <dbReference type="ARBA" id="ARBA00012950"/>
    </source>
</evidence>
<dbReference type="Pfam" id="PF00583">
    <property type="entry name" value="Acetyltransf_1"/>
    <property type="match status" value="1"/>
</dbReference>
<dbReference type="CDD" id="cd04301">
    <property type="entry name" value="NAT_SF"/>
    <property type="match status" value="1"/>
</dbReference>
<comment type="subcellular location">
    <subcellularLocation>
        <location evidence="2">Cytoplasm</location>
    </subcellularLocation>
    <subcellularLocation>
        <location evidence="1">Nucleus</location>
    </subcellularLocation>
</comment>
<accession>A0A9P6W4E4</accession>